<reference evidence="2 3" key="1">
    <citation type="journal article" date="2012" name="J. Bacteriol.">
        <title>Genome sequence of the bacterium Streptomyces davawensis JCM 4913 and heterologous production of the unique antibiotic roseoflavin.</title>
        <authorList>
            <person name="Jankowitsch F."/>
            <person name="Schwarz J."/>
            <person name="Ruckert C."/>
            <person name="Gust B."/>
            <person name="Szczepanowski R."/>
            <person name="Blom J."/>
            <person name="Pelzer S."/>
            <person name="Kalinowski J."/>
            <person name="Mack M."/>
        </authorList>
    </citation>
    <scope>NUCLEOTIDE SEQUENCE [LARGE SCALE GENOMIC DNA]</scope>
    <source>
        <strain evidence="3">DSM 101723 / JCM 4913 / KCC S-0913 / 768</strain>
    </source>
</reference>
<dbReference type="STRING" id="1214101.BN159_0984"/>
<evidence type="ECO:0000313" key="2">
    <source>
        <dbReference type="EMBL" id="CCK25363.1"/>
    </source>
</evidence>
<dbReference type="eggNOG" id="COG4995">
    <property type="taxonomic scope" value="Bacteria"/>
</dbReference>
<feature type="domain" description="CHAT" evidence="1">
    <location>
        <begin position="822"/>
        <end position="1079"/>
    </location>
</feature>
<keyword evidence="3" id="KW-1185">Reference proteome</keyword>
<organism evidence="2 3">
    <name type="scientific">Streptomyces davaonensis (strain DSM 101723 / JCM 4913 / KCC S-0913 / 768)</name>
    <dbReference type="NCBI Taxonomy" id="1214101"/>
    <lineage>
        <taxon>Bacteria</taxon>
        <taxon>Bacillati</taxon>
        <taxon>Actinomycetota</taxon>
        <taxon>Actinomycetes</taxon>
        <taxon>Kitasatosporales</taxon>
        <taxon>Streptomycetaceae</taxon>
        <taxon>Streptomyces</taxon>
    </lineage>
</organism>
<dbReference type="Proteomes" id="UP000008043">
    <property type="component" value="Chromosome"/>
</dbReference>
<name>K4QWH1_STRDJ</name>
<dbReference type="HOGENOM" id="CLU_294384_0_0_11"/>
<evidence type="ECO:0000259" key="1">
    <source>
        <dbReference type="Pfam" id="PF12770"/>
    </source>
</evidence>
<dbReference type="InterPro" id="IPR024983">
    <property type="entry name" value="CHAT_dom"/>
</dbReference>
<dbReference type="EMBL" id="HE971709">
    <property type="protein sequence ID" value="CCK25363.1"/>
    <property type="molecule type" value="Genomic_DNA"/>
</dbReference>
<dbReference type="Pfam" id="PF12770">
    <property type="entry name" value="CHAT"/>
    <property type="match status" value="1"/>
</dbReference>
<evidence type="ECO:0000313" key="3">
    <source>
        <dbReference type="Proteomes" id="UP000008043"/>
    </source>
</evidence>
<proteinExistence type="predicted"/>
<dbReference type="PATRIC" id="fig|1214101.3.peg.995"/>
<protein>
    <recommendedName>
        <fullName evidence="1">CHAT domain-containing protein</fullName>
    </recommendedName>
</protein>
<sequence length="1081" mass="118561">MSPHGPRGNGRRIDIGPPFDGLYLLARQVANRSLSEQEALRRAREGARVAITPGALDDCFLGALQLLPRNPEIAYHWWQLILALVESRYGPGRRSAWWPAADRFVEITRLTLLDRPWGGRLRAALRTADLQTELLERALAEQSRPDRAMPARRSVATAAEREELTESRVAAAWLLAGPYCGKLDPEDIAGSFVRWSDPYSLNVKKVLAVSFADSAKAADADYGRWSLDPDQAMPEPGSALTDALARLDAALREAPPSLRGFCHLKRAQILPFLARLDPGREEEYWTAARDAVEHIGLTTNRPTSVGEYYETVAPVVRRYGASAPTRLKSLLTMSLPQLRRRVPGPELLRTLADVSVFVEDRRDLREIWEAVHALLAEHEVLPVAPWVWRDLAHRFPGNRLRCPSRPAGFDQLRSMAEALCRRAPSGERAATLAHAVLHAPDEDLGEAVEVLDGIAEVDRGFRRTHAWLLDSVAAGLRQRYAAWLRDQGRHREALLAGTLAAPDLVRLAMRHRSPGLVTGLVNDALESAEHTAHERSDHDALLLLMSVEPVVAGLVGAEDERSSFVRELGQEVVRLVLLAESASLSAAHQVLFKAYAFRLLMQAPGPRPATQRVRELNLRIAERESDEGPYVPDRLGPTGDSGTEPDGLSGLFFLTSMESAPDAGAEANCGHLRRVADVLLSADMIHGPHAPKYQEMYRPDLLEIGELSREGLGAETVFISLFLADRVQNHAGAYSSRTALVTAAVSGQDLALGAELLNVAGGLIRTHDPEENISHAWTWPAFDVAELREEINADPGGKPVTRHGATLLEQQFRLSGASADLLRQWRAEGRTHLCFWPHGPLHYLPFHLLHADGRPLADDWTVTTVATSAQCLPRPSGTASRGRRLLIAGSAAGGTRYGLREQPEIAAHVQKLTAQVRGARALRSGATTPTALMAAMTGVDFVHIAAHGSQDAEAPWYQCLYLDADDSGEGRLFAHQVLGLDLRGVDLVTLSACESALGRYDLNDNLRGLPAAFMLAGASTVIGVLWPVTAPVATLFYEDLYRCLLAEATKRDAFRHAQQTTRAAFPAYRDWGAFTLIGDWR</sequence>
<dbReference type="AlphaFoldDB" id="K4QWH1"/>
<accession>K4QWH1</accession>
<gene>
    <name evidence="2" type="ORF">BN159_0984</name>
</gene>
<dbReference type="KEGG" id="sdv:BN159_0984"/>